<dbReference type="InterPro" id="IPR046368">
    <property type="entry name" value="Tag1"/>
</dbReference>
<sequence>MASVERRSDTDADLGSQLLAVRDGESCFRTTADGNDDSSTLPPAETNSQTARAIGNRETPHHVPPSLEGRTEKKNLDGRDSLSIFRPRHIKENWNWYLFGAIVFVCIALPITLTIGIDSVVQLIVNQQTLPVDKATVRITGPQTVQISMQSAFKIPSRFSASLSRFTLQLYERSSPSFSPFVSLDVPDVDLTGGWNNFSVPEQQQKITDEDALVTWFDKLFGSSDDVSLSARGVNVEISVGALHSKPRLDKSITFRGLDNLGILAIERLWLLMPSEDGYTARADVQVHNPSPLTLDFGDVYFSISSGNVTLGRLRARAVHLPPKDSISTVDLAFDPKALVGNIGQILMDQAGFLGQGIVRLKFWPTDVLIDGQHILFAERILKPRFLSAQISVTSLASNLLTSFITKGQPGGSMDGTAFVNAISTVFKNQTLLDKIANNWKRDGERSKHKSRP</sequence>
<evidence type="ECO:0000256" key="2">
    <source>
        <dbReference type="SAM" id="Phobius"/>
    </source>
</evidence>
<feature type="transmembrane region" description="Helical" evidence="2">
    <location>
        <begin position="96"/>
        <end position="117"/>
    </location>
</feature>
<comment type="caution">
    <text evidence="3">The sequence shown here is derived from an EMBL/GenBank/DDBJ whole genome shotgun (WGS) entry which is preliminary data.</text>
</comment>
<organism evidence="3 4">
    <name type="scientific">Beauveria asiatica</name>
    <dbReference type="NCBI Taxonomy" id="1069075"/>
    <lineage>
        <taxon>Eukaryota</taxon>
        <taxon>Fungi</taxon>
        <taxon>Dikarya</taxon>
        <taxon>Ascomycota</taxon>
        <taxon>Pezizomycotina</taxon>
        <taxon>Sordariomycetes</taxon>
        <taxon>Hypocreomycetidae</taxon>
        <taxon>Hypocreales</taxon>
        <taxon>Cordycipitaceae</taxon>
        <taxon>Beauveria</taxon>
    </lineage>
</organism>
<keyword evidence="2" id="KW-0812">Transmembrane</keyword>
<keyword evidence="2" id="KW-0472">Membrane</keyword>
<dbReference type="InterPro" id="IPR022185">
    <property type="entry name" value="DUF3712"/>
</dbReference>
<evidence type="ECO:0000313" key="3">
    <source>
        <dbReference type="EMBL" id="KAK8148775.1"/>
    </source>
</evidence>
<protein>
    <submittedName>
        <fullName evidence="3">Uncharacterized protein</fullName>
    </submittedName>
</protein>
<dbReference type="GO" id="GO:0000329">
    <property type="term" value="C:fungal-type vacuole membrane"/>
    <property type="evidence" value="ECO:0007669"/>
    <property type="project" value="InterPro"/>
</dbReference>
<feature type="compositionally biased region" description="Polar residues" evidence="1">
    <location>
        <begin position="29"/>
        <end position="51"/>
    </location>
</feature>
<reference evidence="3 4" key="1">
    <citation type="submission" date="2020-02" db="EMBL/GenBank/DDBJ databases">
        <title>Comparative genomics of the hypocrealean fungal genus Beauvera.</title>
        <authorList>
            <person name="Showalter D.N."/>
            <person name="Bushley K.E."/>
            <person name="Rehner S.A."/>
        </authorList>
    </citation>
    <scope>NUCLEOTIDE SEQUENCE [LARGE SCALE GENOMIC DNA]</scope>
    <source>
        <strain evidence="3 4">ARSEF4384</strain>
    </source>
</reference>
<dbReference type="PANTHER" id="PTHR35895">
    <property type="entry name" value="CHROMOSOME 16, WHOLE GENOME SHOTGUN SEQUENCE"/>
    <property type="match status" value="1"/>
</dbReference>
<dbReference type="AlphaFoldDB" id="A0AAW0S2S1"/>
<dbReference type="Proteomes" id="UP001397290">
    <property type="component" value="Unassembled WGS sequence"/>
</dbReference>
<gene>
    <name evidence="3" type="ORF">G3M48_009177</name>
</gene>
<keyword evidence="4" id="KW-1185">Reference proteome</keyword>
<proteinExistence type="predicted"/>
<dbReference type="Pfam" id="PF12505">
    <property type="entry name" value="DUF3712"/>
    <property type="match status" value="1"/>
</dbReference>
<evidence type="ECO:0000313" key="4">
    <source>
        <dbReference type="Proteomes" id="UP001397290"/>
    </source>
</evidence>
<evidence type="ECO:0000256" key="1">
    <source>
        <dbReference type="SAM" id="MobiDB-lite"/>
    </source>
</evidence>
<dbReference type="EMBL" id="JAAHCF010000073">
    <property type="protein sequence ID" value="KAK8148775.1"/>
    <property type="molecule type" value="Genomic_DNA"/>
</dbReference>
<keyword evidence="2" id="KW-1133">Transmembrane helix</keyword>
<feature type="region of interest" description="Disordered" evidence="1">
    <location>
        <begin position="29"/>
        <end position="74"/>
    </location>
</feature>
<name>A0AAW0S2S1_9HYPO</name>
<dbReference type="PANTHER" id="PTHR35895:SF2">
    <property type="match status" value="1"/>
</dbReference>
<accession>A0AAW0S2S1</accession>